<gene>
    <name evidence="2" type="ORF">GF068_38095</name>
</gene>
<sequence>MSTRPSPRNVLGTTKSADTSDPGPVSSNRGSGVRRITSPSPLSPPSDTLAAALTFLEGVASRRMCREELRSWIDRNLVHPGYMARPWRIQEPLFGALPNDKHCSAFLPEVPPTDETAAILVRTRARVVGHLRGLIQSPVDDRFLSAAIFAGRVRRVVVGEEMQWVPRPRSHDILSDIVTSLFVSDILGRREFYAQNLCVCDTCGRVRFEIEPPQRNKCFFC</sequence>
<dbReference type="AlphaFoldDB" id="A0A6N7Q5Y4"/>
<name>A0A6N7Q5Y4_9BACT</name>
<comment type="caution">
    <text evidence="2">The sequence shown here is derived from an EMBL/GenBank/DDBJ whole genome shotgun (WGS) entry which is preliminary data.</text>
</comment>
<keyword evidence="3" id="KW-1185">Reference proteome</keyword>
<accession>A0A6N7Q5Y4</accession>
<dbReference type="OrthoDB" id="5505413at2"/>
<dbReference type="Proteomes" id="UP000440224">
    <property type="component" value="Unassembled WGS sequence"/>
</dbReference>
<evidence type="ECO:0000313" key="3">
    <source>
        <dbReference type="Proteomes" id="UP000440224"/>
    </source>
</evidence>
<organism evidence="2 3">
    <name type="scientific">Polyangium spumosum</name>
    <dbReference type="NCBI Taxonomy" id="889282"/>
    <lineage>
        <taxon>Bacteria</taxon>
        <taxon>Pseudomonadati</taxon>
        <taxon>Myxococcota</taxon>
        <taxon>Polyangia</taxon>
        <taxon>Polyangiales</taxon>
        <taxon>Polyangiaceae</taxon>
        <taxon>Polyangium</taxon>
    </lineage>
</organism>
<dbReference type="EMBL" id="WJIE01000020">
    <property type="protein sequence ID" value="MRG97694.1"/>
    <property type="molecule type" value="Genomic_DNA"/>
</dbReference>
<reference evidence="2 3" key="1">
    <citation type="submission" date="2019-10" db="EMBL/GenBank/DDBJ databases">
        <title>A soil myxobacterium in the family Polyangiaceae.</title>
        <authorList>
            <person name="Li Y."/>
            <person name="Wang J."/>
        </authorList>
    </citation>
    <scope>NUCLEOTIDE SEQUENCE [LARGE SCALE GENOMIC DNA]</scope>
    <source>
        <strain evidence="2 3">DSM 14734</strain>
    </source>
</reference>
<dbReference type="RefSeq" id="WP_153824474.1">
    <property type="nucleotide sequence ID" value="NZ_WJIE01000020.1"/>
</dbReference>
<feature type="region of interest" description="Disordered" evidence="1">
    <location>
        <begin position="1"/>
        <end position="45"/>
    </location>
</feature>
<proteinExistence type="predicted"/>
<protein>
    <submittedName>
        <fullName evidence="2">Uncharacterized protein</fullName>
    </submittedName>
</protein>
<evidence type="ECO:0000256" key="1">
    <source>
        <dbReference type="SAM" id="MobiDB-lite"/>
    </source>
</evidence>
<feature type="compositionally biased region" description="Polar residues" evidence="1">
    <location>
        <begin position="1"/>
        <end position="30"/>
    </location>
</feature>
<evidence type="ECO:0000313" key="2">
    <source>
        <dbReference type="EMBL" id="MRG97694.1"/>
    </source>
</evidence>